<evidence type="ECO:0000313" key="4">
    <source>
        <dbReference type="Proteomes" id="UP001168821"/>
    </source>
</evidence>
<dbReference type="PANTHER" id="PTHR46585:SF1">
    <property type="entry name" value="CHROMO DOMAIN-CONTAINING PROTEIN"/>
    <property type="match status" value="1"/>
</dbReference>
<dbReference type="InterPro" id="IPR012337">
    <property type="entry name" value="RNaseH-like_sf"/>
</dbReference>
<protein>
    <submittedName>
        <fullName evidence="3">Uncharacterized protein</fullName>
    </submittedName>
</protein>
<evidence type="ECO:0000259" key="1">
    <source>
        <dbReference type="PROSITE" id="PS50013"/>
    </source>
</evidence>
<dbReference type="AlphaFoldDB" id="A0AA38M2Y0"/>
<name>A0AA38M2Y0_9CUCU</name>
<organism evidence="3 4">
    <name type="scientific">Zophobas morio</name>
    <dbReference type="NCBI Taxonomy" id="2755281"/>
    <lineage>
        <taxon>Eukaryota</taxon>
        <taxon>Metazoa</taxon>
        <taxon>Ecdysozoa</taxon>
        <taxon>Arthropoda</taxon>
        <taxon>Hexapoda</taxon>
        <taxon>Insecta</taxon>
        <taxon>Pterygota</taxon>
        <taxon>Neoptera</taxon>
        <taxon>Endopterygota</taxon>
        <taxon>Coleoptera</taxon>
        <taxon>Polyphaga</taxon>
        <taxon>Cucujiformia</taxon>
        <taxon>Tenebrionidae</taxon>
        <taxon>Zophobas</taxon>
    </lineage>
</organism>
<comment type="caution">
    <text evidence="3">The sequence shown here is derived from an EMBL/GenBank/DDBJ whole genome shotgun (WGS) entry which is preliminary data.</text>
</comment>
<feature type="domain" description="Chromo" evidence="1">
    <location>
        <begin position="280"/>
        <end position="344"/>
    </location>
</feature>
<dbReference type="InterPro" id="IPR001584">
    <property type="entry name" value="Integrase_cat-core"/>
</dbReference>
<gene>
    <name evidence="3" type="ORF">Zmor_003756</name>
</gene>
<dbReference type="InterPro" id="IPR036397">
    <property type="entry name" value="RNaseH_sf"/>
</dbReference>
<dbReference type="InterPro" id="IPR000953">
    <property type="entry name" value="Chromo/chromo_shadow_dom"/>
</dbReference>
<dbReference type="SUPFAM" id="SSF53098">
    <property type="entry name" value="Ribonuclease H-like"/>
    <property type="match status" value="1"/>
</dbReference>
<accession>A0AA38M2Y0</accession>
<dbReference type="EMBL" id="JALNTZ010000010">
    <property type="protein sequence ID" value="KAJ3640462.1"/>
    <property type="molecule type" value="Genomic_DNA"/>
</dbReference>
<evidence type="ECO:0000313" key="3">
    <source>
        <dbReference type="EMBL" id="KAJ3640462.1"/>
    </source>
</evidence>
<dbReference type="PANTHER" id="PTHR46585">
    <property type="entry name" value="INTEGRASE CORE DOMAIN CONTAINING PROTEIN"/>
    <property type="match status" value="1"/>
</dbReference>
<reference evidence="3" key="1">
    <citation type="journal article" date="2023" name="G3 (Bethesda)">
        <title>Whole genome assemblies of Zophobas morio and Tenebrio molitor.</title>
        <authorList>
            <person name="Kaur S."/>
            <person name="Stinson S.A."/>
            <person name="diCenzo G.C."/>
        </authorList>
    </citation>
    <scope>NUCLEOTIDE SEQUENCE</scope>
    <source>
        <strain evidence="3">QUZm001</strain>
    </source>
</reference>
<dbReference type="PROSITE" id="PS50994">
    <property type="entry name" value="INTEGRASE"/>
    <property type="match status" value="1"/>
</dbReference>
<dbReference type="Pfam" id="PF00665">
    <property type="entry name" value="rve"/>
    <property type="match status" value="1"/>
</dbReference>
<dbReference type="GO" id="GO:0003676">
    <property type="term" value="F:nucleic acid binding"/>
    <property type="evidence" value="ECO:0007669"/>
    <property type="project" value="InterPro"/>
</dbReference>
<evidence type="ECO:0000259" key="2">
    <source>
        <dbReference type="PROSITE" id="PS50994"/>
    </source>
</evidence>
<dbReference type="PROSITE" id="PS50013">
    <property type="entry name" value="CHROMO_2"/>
    <property type="match status" value="1"/>
</dbReference>
<dbReference type="GO" id="GO:0015074">
    <property type="term" value="P:DNA integration"/>
    <property type="evidence" value="ECO:0007669"/>
    <property type="project" value="InterPro"/>
</dbReference>
<feature type="domain" description="Integrase catalytic" evidence="2">
    <location>
        <begin position="28"/>
        <end position="193"/>
    </location>
</feature>
<proteinExistence type="predicted"/>
<keyword evidence="4" id="KW-1185">Reference proteome</keyword>
<dbReference type="Proteomes" id="UP001168821">
    <property type="component" value="Unassembled WGS sequence"/>
</dbReference>
<sequence length="344" mass="40591">MVRSKNVTVTDTKKQVVDEIFKLARKNFKRRHTVINGFDELWQADLADFQSYAKENHGYKYVLVVIDCLSKFLWMRPLKTKSASDVSRAMESILNKGRKPTLLQTDQGKEFFNAQFSDLMKKNKIIHYHTYSVKKAAIVERVIRTIKSKLYRSFTLTASYNWTNKLENINAEYNKTRHRITGKKPIDINKQNAHEIKLYGINPKAETKHKFKEGDIVRVSKFKHIFEPGYKPSWSTELFKISKVNATNPTTYVLRDFQDRPIKGSFYEPELQKTKNIDVFLIEKVLRRKGKKLFVKWLGLPKNQQTSWISTEDLRQYLLRWHKVQTLSCNELLISKRQSDKYAK</sequence>
<dbReference type="Gene3D" id="3.30.420.10">
    <property type="entry name" value="Ribonuclease H-like superfamily/Ribonuclease H"/>
    <property type="match status" value="1"/>
</dbReference>